<dbReference type="Pfam" id="PF01073">
    <property type="entry name" value="3Beta_HSD"/>
    <property type="match status" value="1"/>
</dbReference>
<organism evidence="2 3">
    <name type="scientific">Bacteriovorax antarcticus</name>
    <dbReference type="NCBI Taxonomy" id="3088717"/>
    <lineage>
        <taxon>Bacteria</taxon>
        <taxon>Pseudomonadati</taxon>
        <taxon>Bdellovibrionota</taxon>
        <taxon>Bacteriovoracia</taxon>
        <taxon>Bacteriovoracales</taxon>
        <taxon>Bacteriovoracaceae</taxon>
        <taxon>Bacteriovorax</taxon>
    </lineage>
</organism>
<evidence type="ECO:0000313" key="3">
    <source>
        <dbReference type="Proteomes" id="UP001302274"/>
    </source>
</evidence>
<dbReference type="InterPro" id="IPR002225">
    <property type="entry name" value="3Beta_OHSteriod_DH/Estase"/>
</dbReference>
<feature type="domain" description="3-beta hydroxysteroid dehydrogenase/isomerase" evidence="1">
    <location>
        <begin position="7"/>
        <end position="254"/>
    </location>
</feature>
<dbReference type="SUPFAM" id="SSF51735">
    <property type="entry name" value="NAD(P)-binding Rossmann-fold domains"/>
    <property type="match status" value="1"/>
</dbReference>
<evidence type="ECO:0000313" key="2">
    <source>
        <dbReference type="EMBL" id="MEA9358611.1"/>
    </source>
</evidence>
<dbReference type="PANTHER" id="PTHR48079">
    <property type="entry name" value="PROTEIN YEEZ"/>
    <property type="match status" value="1"/>
</dbReference>
<dbReference type="Proteomes" id="UP001302274">
    <property type="component" value="Unassembled WGS sequence"/>
</dbReference>
<gene>
    <name evidence="2" type="ORF">SHI21_20405</name>
</gene>
<dbReference type="PANTHER" id="PTHR48079:SF6">
    <property type="entry name" value="NAD(P)-BINDING DOMAIN-CONTAINING PROTEIN-RELATED"/>
    <property type="match status" value="1"/>
</dbReference>
<sequence>MKSTKVLVTGAGGFLGGYIARDLLAKGYEVYSFSRSTYPALEKMGVVQRQGDLSKYDDVEAALEGMDAVIHTASQVGMWGRYEDFYKTNVTGTENIIKACHKWHIKKMVYTSTPSVAFGEESLCNANESIDYPDRYLSMYAETKAIAEKMVMLANGGSLSTVAIRPHLIFGPGDLNLVPRVVEAAKKGKLKIIGDGENLVDVTYVENASYVHVLALEELSPDSPIAGKAYFLGQGPIKLWDFTNELLKRSGEKPVTKKISFKLAYFIGFMIEMVLKLIGKFDVHPPMTRFVALQLGKSHYYNHSNIERDLGYKPKFSIEEGLDRLFAKK</sequence>
<proteinExistence type="predicted"/>
<dbReference type="EMBL" id="JAYGJQ010000004">
    <property type="protein sequence ID" value="MEA9358611.1"/>
    <property type="molecule type" value="Genomic_DNA"/>
</dbReference>
<evidence type="ECO:0000259" key="1">
    <source>
        <dbReference type="Pfam" id="PF01073"/>
    </source>
</evidence>
<name>A0ABU5VZZ3_9BACT</name>
<comment type="caution">
    <text evidence="2">The sequence shown here is derived from an EMBL/GenBank/DDBJ whole genome shotgun (WGS) entry which is preliminary data.</text>
</comment>
<reference evidence="2 3" key="1">
    <citation type="submission" date="2023-11" db="EMBL/GenBank/DDBJ databases">
        <title>A Novel Polar Bacteriovorax (B. antarcticus) Isolated from the Biocrust in Antarctica.</title>
        <authorList>
            <person name="Mun W."/>
            <person name="Choi S.Y."/>
            <person name="Mitchell R.J."/>
        </authorList>
    </citation>
    <scope>NUCLEOTIDE SEQUENCE [LARGE SCALE GENOMIC DNA]</scope>
    <source>
        <strain evidence="2 3">PP10</strain>
    </source>
</reference>
<dbReference type="RefSeq" id="WP_323579097.1">
    <property type="nucleotide sequence ID" value="NZ_JAYGJQ010000004.1"/>
</dbReference>
<dbReference type="InterPro" id="IPR036291">
    <property type="entry name" value="NAD(P)-bd_dom_sf"/>
</dbReference>
<protein>
    <submittedName>
        <fullName evidence="2">NAD-dependent epimerase/dehydratase family protein</fullName>
    </submittedName>
</protein>
<accession>A0ABU5VZZ3</accession>
<dbReference type="Gene3D" id="3.40.50.720">
    <property type="entry name" value="NAD(P)-binding Rossmann-like Domain"/>
    <property type="match status" value="1"/>
</dbReference>
<dbReference type="InterPro" id="IPR051783">
    <property type="entry name" value="NAD(P)-dependent_oxidoreduct"/>
</dbReference>
<keyword evidence="3" id="KW-1185">Reference proteome</keyword>